<dbReference type="GO" id="GO:0003743">
    <property type="term" value="F:translation initiation factor activity"/>
    <property type="evidence" value="ECO:0007669"/>
    <property type="project" value="UniProtKB-KW"/>
</dbReference>
<evidence type="ECO:0000256" key="1">
    <source>
        <dbReference type="ARBA" id="ARBA00010397"/>
    </source>
</evidence>
<evidence type="ECO:0000256" key="6">
    <source>
        <dbReference type="SAM" id="MobiDB-lite"/>
    </source>
</evidence>
<evidence type="ECO:0000256" key="4">
    <source>
        <dbReference type="ARBA" id="ARBA00040874"/>
    </source>
</evidence>
<dbReference type="Pfam" id="PF01873">
    <property type="entry name" value="eIF-5_eIF-2B"/>
    <property type="match status" value="1"/>
</dbReference>
<evidence type="ECO:0000256" key="3">
    <source>
        <dbReference type="ARBA" id="ARBA00022917"/>
    </source>
</evidence>
<evidence type="ECO:0000256" key="2">
    <source>
        <dbReference type="ARBA" id="ARBA00022540"/>
    </source>
</evidence>
<dbReference type="AlphaFoldDB" id="A0A8J2P9C7"/>
<evidence type="ECO:0000313" key="9">
    <source>
        <dbReference type="Proteomes" id="UP000708208"/>
    </source>
</evidence>
<gene>
    <name evidence="8" type="ORF">AFUS01_LOCUS19622</name>
</gene>
<sequence>MAEEDPMFDPSLMKKKKKSKKPFDLDSAISSDAAPAVTSQPGEQQSYQEKENVEPAGDKNNEDASLLDLDLESFGKKKKKKKGALNIEDGEKKDKETEVEDAGIPVGGEEDEKFNMDFTKKKKKTRKVNIDDLVQATEEGDEISLEGGGEGGEDASTGTGPTKHAWLGSDRDYTYDELLNRVFDIMRLKNPDMASGTKQKFVMRPPQVVRVGTKKTSFVNFMEICKMLHRHQKHLLDFLLSELGTSGSIDGNNQLIIKGRFQQKQIENVLRRYIKEYVTCHTCRSPNTLLQKDSRLFFLQCEVCGSRCSVASIKHGFQAVTGKRAAIRAKAT</sequence>
<accession>A0A8J2P9C7</accession>
<feature type="compositionally biased region" description="Basic and acidic residues" evidence="6">
    <location>
        <begin position="48"/>
        <end position="62"/>
    </location>
</feature>
<organism evidence="8 9">
    <name type="scientific">Allacma fusca</name>
    <dbReference type="NCBI Taxonomy" id="39272"/>
    <lineage>
        <taxon>Eukaryota</taxon>
        <taxon>Metazoa</taxon>
        <taxon>Ecdysozoa</taxon>
        <taxon>Arthropoda</taxon>
        <taxon>Hexapoda</taxon>
        <taxon>Collembola</taxon>
        <taxon>Symphypleona</taxon>
        <taxon>Sminthuridae</taxon>
        <taxon>Allacma</taxon>
    </lineage>
</organism>
<feature type="domain" description="Translation initiation factor IF2/IF5" evidence="7">
    <location>
        <begin position="198"/>
        <end position="307"/>
    </location>
</feature>
<reference evidence="8" key="1">
    <citation type="submission" date="2021-06" db="EMBL/GenBank/DDBJ databases">
        <authorList>
            <person name="Hodson N. C."/>
            <person name="Mongue J. A."/>
            <person name="Jaron S. K."/>
        </authorList>
    </citation>
    <scope>NUCLEOTIDE SEQUENCE</scope>
</reference>
<protein>
    <recommendedName>
        <fullName evidence="4">Eukaryotic translation initiation factor 2 subunit 2</fullName>
    </recommendedName>
    <alternativeName>
        <fullName evidence="5">Eukaryotic translation initiation factor 2 subunit beta</fullName>
    </alternativeName>
</protein>
<dbReference type="SMART" id="SM00653">
    <property type="entry name" value="eIF2B_5"/>
    <property type="match status" value="1"/>
</dbReference>
<dbReference type="EMBL" id="CAJVCH010204554">
    <property type="protein sequence ID" value="CAG7731012.1"/>
    <property type="molecule type" value="Genomic_DNA"/>
</dbReference>
<dbReference type="InterPro" id="IPR045196">
    <property type="entry name" value="IF2/IF5"/>
</dbReference>
<dbReference type="Proteomes" id="UP000708208">
    <property type="component" value="Unassembled WGS sequence"/>
</dbReference>
<dbReference type="OrthoDB" id="10255414at2759"/>
<evidence type="ECO:0000313" key="8">
    <source>
        <dbReference type="EMBL" id="CAG7731012.1"/>
    </source>
</evidence>
<feature type="region of interest" description="Disordered" evidence="6">
    <location>
        <begin position="137"/>
        <end position="163"/>
    </location>
</feature>
<dbReference type="FunFam" id="3.30.30.170:FF:000001">
    <property type="entry name" value="Eukaryotic translation initiation factor 2 subunit"/>
    <property type="match status" value="1"/>
</dbReference>
<evidence type="ECO:0000256" key="5">
    <source>
        <dbReference type="ARBA" id="ARBA00042452"/>
    </source>
</evidence>
<dbReference type="GO" id="GO:0001731">
    <property type="term" value="P:formation of translation preinitiation complex"/>
    <property type="evidence" value="ECO:0007669"/>
    <property type="project" value="TreeGrafter"/>
</dbReference>
<name>A0A8J2P9C7_9HEXA</name>
<keyword evidence="3" id="KW-0648">Protein biosynthesis</keyword>
<comment type="caution">
    <text evidence="8">The sequence shown here is derived from an EMBL/GenBank/DDBJ whole genome shotgun (WGS) entry which is preliminary data.</text>
</comment>
<keyword evidence="9" id="KW-1185">Reference proteome</keyword>
<dbReference type="PANTHER" id="PTHR23001:SF3">
    <property type="entry name" value="EUKARYOTIC TRANSLATION INITIATION FACTOR 2 SUBUNIT 2"/>
    <property type="match status" value="1"/>
</dbReference>
<evidence type="ECO:0000259" key="7">
    <source>
        <dbReference type="SMART" id="SM00653"/>
    </source>
</evidence>
<dbReference type="InterPro" id="IPR002735">
    <property type="entry name" value="Transl_init_fac_IF2/IF5_dom"/>
</dbReference>
<keyword evidence="2" id="KW-0396">Initiation factor</keyword>
<dbReference type="PANTHER" id="PTHR23001">
    <property type="entry name" value="EUKARYOTIC TRANSLATION INITIATION FACTOR"/>
    <property type="match status" value="1"/>
</dbReference>
<proteinExistence type="inferred from homology"/>
<dbReference type="GO" id="GO:0005850">
    <property type="term" value="C:eukaryotic translation initiation factor 2 complex"/>
    <property type="evidence" value="ECO:0007669"/>
    <property type="project" value="TreeGrafter"/>
</dbReference>
<feature type="region of interest" description="Disordered" evidence="6">
    <location>
        <begin position="1"/>
        <end position="112"/>
    </location>
</feature>
<feature type="compositionally biased region" description="Polar residues" evidence="6">
    <location>
        <begin position="37"/>
        <end position="47"/>
    </location>
</feature>
<dbReference type="GO" id="GO:0031369">
    <property type="term" value="F:translation initiation factor binding"/>
    <property type="evidence" value="ECO:0007669"/>
    <property type="project" value="TreeGrafter"/>
</dbReference>
<dbReference type="GO" id="GO:0003729">
    <property type="term" value="F:mRNA binding"/>
    <property type="evidence" value="ECO:0007669"/>
    <property type="project" value="TreeGrafter"/>
</dbReference>
<comment type="similarity">
    <text evidence="1">Belongs to the eIF-2-beta/eIF-5 family.</text>
</comment>